<dbReference type="AlphaFoldDB" id="A0A840B0I0"/>
<evidence type="ECO:0000256" key="3">
    <source>
        <dbReference type="ARBA" id="ARBA00022475"/>
    </source>
</evidence>
<dbReference type="PANTHER" id="PTHR33884:SF3">
    <property type="entry name" value="UPF0410 PROTEIN YMGE"/>
    <property type="match status" value="1"/>
</dbReference>
<reference evidence="8 9" key="1">
    <citation type="submission" date="2020-08" db="EMBL/GenBank/DDBJ databases">
        <title>Genomic Encyclopedia of Type Strains, Phase IV (KMG-IV): sequencing the most valuable type-strain genomes for metagenomic binning, comparative biology and taxonomic classification.</title>
        <authorList>
            <person name="Goeker M."/>
        </authorList>
    </citation>
    <scope>NUCLEOTIDE SEQUENCE [LARGE SCALE GENOMIC DNA]</scope>
    <source>
        <strain evidence="8 9">DSM 29050</strain>
    </source>
</reference>
<evidence type="ECO:0000256" key="4">
    <source>
        <dbReference type="ARBA" id="ARBA00022692"/>
    </source>
</evidence>
<dbReference type="GO" id="GO:0005886">
    <property type="term" value="C:plasma membrane"/>
    <property type="evidence" value="ECO:0007669"/>
    <property type="project" value="UniProtKB-SubCell"/>
</dbReference>
<accession>A0A840B0I0</accession>
<evidence type="ECO:0000256" key="5">
    <source>
        <dbReference type="ARBA" id="ARBA00022989"/>
    </source>
</evidence>
<comment type="caution">
    <text evidence="8">The sequence shown here is derived from an EMBL/GenBank/DDBJ whole genome shotgun (WGS) entry which is preliminary data.</text>
</comment>
<keyword evidence="4 7" id="KW-0812">Transmembrane</keyword>
<gene>
    <name evidence="8" type="ORF">GGR91_000336</name>
</gene>
<keyword evidence="5 7" id="KW-1133">Transmembrane helix</keyword>
<comment type="subcellular location">
    <subcellularLocation>
        <location evidence="1">Cell membrane</location>
        <topology evidence="1">Multi-pass membrane protein</topology>
    </subcellularLocation>
</comment>
<evidence type="ECO:0000313" key="8">
    <source>
        <dbReference type="EMBL" id="MBB3942114.1"/>
    </source>
</evidence>
<dbReference type="Proteomes" id="UP000581447">
    <property type="component" value="Unassembled WGS sequence"/>
</dbReference>
<dbReference type="RefSeq" id="WP_183939443.1">
    <property type="nucleotide sequence ID" value="NZ_BAABBG010000001.1"/>
</dbReference>
<dbReference type="PANTHER" id="PTHR33884">
    <property type="entry name" value="UPF0410 PROTEIN YMGE"/>
    <property type="match status" value="1"/>
</dbReference>
<organism evidence="8 9">
    <name type="scientific">Sphingorhabdus rigui</name>
    <dbReference type="NCBI Taxonomy" id="1282858"/>
    <lineage>
        <taxon>Bacteria</taxon>
        <taxon>Pseudomonadati</taxon>
        <taxon>Pseudomonadota</taxon>
        <taxon>Alphaproteobacteria</taxon>
        <taxon>Sphingomonadales</taxon>
        <taxon>Sphingomonadaceae</taxon>
        <taxon>Sphingorhabdus</taxon>
    </lineage>
</organism>
<keyword evidence="9" id="KW-1185">Reference proteome</keyword>
<evidence type="ECO:0000256" key="7">
    <source>
        <dbReference type="SAM" id="Phobius"/>
    </source>
</evidence>
<dbReference type="InterPro" id="IPR007341">
    <property type="entry name" value="Transgly_assoc"/>
</dbReference>
<dbReference type="Pfam" id="PF04226">
    <property type="entry name" value="Transgly_assoc"/>
    <property type="match status" value="1"/>
</dbReference>
<proteinExistence type="inferred from homology"/>
<sequence length="89" mass="9243">MNIIILLVVGGILGWLASIVMRTDGQQGIFLNIIVGIVGAFLAGFIITPLIGGAPITSGAFDIRSLIASFLGAVVLLAILNLIRRGSVR</sequence>
<feature type="transmembrane region" description="Helical" evidence="7">
    <location>
        <begin position="6"/>
        <end position="22"/>
    </location>
</feature>
<evidence type="ECO:0000256" key="6">
    <source>
        <dbReference type="ARBA" id="ARBA00023136"/>
    </source>
</evidence>
<comment type="similarity">
    <text evidence="2">Belongs to the UPF0410 family.</text>
</comment>
<name>A0A840B0I0_9SPHN</name>
<keyword evidence="3" id="KW-1003">Cell membrane</keyword>
<keyword evidence="6 7" id="KW-0472">Membrane</keyword>
<evidence type="ECO:0000256" key="2">
    <source>
        <dbReference type="ARBA" id="ARBA00011006"/>
    </source>
</evidence>
<dbReference type="EMBL" id="JACIEA010000001">
    <property type="protein sequence ID" value="MBB3942114.1"/>
    <property type="molecule type" value="Genomic_DNA"/>
</dbReference>
<protein>
    <submittedName>
        <fullName evidence="8">Putative membrane protein YeaQ/YmgE (Transglycosylase-associated protein family)</fullName>
    </submittedName>
</protein>
<feature type="transmembrane region" description="Helical" evidence="7">
    <location>
        <begin position="29"/>
        <end position="51"/>
    </location>
</feature>
<evidence type="ECO:0000256" key="1">
    <source>
        <dbReference type="ARBA" id="ARBA00004651"/>
    </source>
</evidence>
<evidence type="ECO:0000313" key="9">
    <source>
        <dbReference type="Proteomes" id="UP000581447"/>
    </source>
</evidence>
<feature type="transmembrane region" description="Helical" evidence="7">
    <location>
        <begin position="63"/>
        <end position="83"/>
    </location>
</feature>